<evidence type="ECO:0000256" key="6">
    <source>
        <dbReference type="ARBA" id="ARBA00038353"/>
    </source>
</evidence>
<dbReference type="OrthoDB" id="10263751at2759"/>
<dbReference type="InterPro" id="IPR017937">
    <property type="entry name" value="Thioredoxin_CS"/>
</dbReference>
<dbReference type="CDD" id="cd02947">
    <property type="entry name" value="TRX_family"/>
    <property type="match status" value="1"/>
</dbReference>
<gene>
    <name evidence="9" type="primary">BnaA09g16230D</name>
    <name evidence="9" type="ORF">GSBRNA2T00053184001</name>
</gene>
<dbReference type="PROSITE" id="PS00194">
    <property type="entry name" value="THIOREDOXIN_1"/>
    <property type="match status" value="1"/>
</dbReference>
<evidence type="ECO:0000256" key="2">
    <source>
        <dbReference type="ARBA" id="ARBA00022490"/>
    </source>
</evidence>
<feature type="domain" description="Thioredoxin" evidence="8">
    <location>
        <begin position="1"/>
        <end position="119"/>
    </location>
</feature>
<proteinExistence type="inferred from homology"/>
<evidence type="ECO:0000256" key="4">
    <source>
        <dbReference type="ARBA" id="ARBA00023157"/>
    </source>
</evidence>
<organism evidence="9 10">
    <name type="scientific">Brassica napus</name>
    <name type="common">Rape</name>
    <dbReference type="NCBI Taxonomy" id="3708"/>
    <lineage>
        <taxon>Eukaryota</taxon>
        <taxon>Viridiplantae</taxon>
        <taxon>Streptophyta</taxon>
        <taxon>Embryophyta</taxon>
        <taxon>Tracheophyta</taxon>
        <taxon>Spermatophyta</taxon>
        <taxon>Magnoliopsida</taxon>
        <taxon>eudicotyledons</taxon>
        <taxon>Gunneridae</taxon>
        <taxon>Pentapetalae</taxon>
        <taxon>rosids</taxon>
        <taxon>malvids</taxon>
        <taxon>Brassicales</taxon>
        <taxon>Brassicaceae</taxon>
        <taxon>Brassiceae</taxon>
        <taxon>Brassica</taxon>
    </lineage>
</organism>
<dbReference type="InterPro" id="IPR036249">
    <property type="entry name" value="Thioredoxin-like_sf"/>
</dbReference>
<dbReference type="GO" id="GO:0005737">
    <property type="term" value="C:cytoplasm"/>
    <property type="evidence" value="ECO:0007669"/>
    <property type="project" value="UniProtKB-SubCell"/>
</dbReference>
<protein>
    <submittedName>
        <fullName evidence="9">BnaA09g16230D protein</fullName>
    </submittedName>
</protein>
<keyword evidence="5" id="KW-0676">Redox-active center</keyword>
<evidence type="ECO:0000256" key="3">
    <source>
        <dbReference type="ARBA" id="ARBA00022982"/>
    </source>
</evidence>
<dbReference type="FunFam" id="3.40.30.10:FF:000245">
    <property type="entry name" value="Thioredoxin"/>
    <property type="match status" value="1"/>
</dbReference>
<keyword evidence="10" id="KW-1185">Reference proteome</keyword>
<evidence type="ECO:0000256" key="1">
    <source>
        <dbReference type="ARBA" id="ARBA00004496"/>
    </source>
</evidence>
<dbReference type="EMBL" id="LK032303">
    <property type="protein sequence ID" value="CDY32970.1"/>
    <property type="molecule type" value="Genomic_DNA"/>
</dbReference>
<dbReference type="SMR" id="A0A078H2Z2"/>
<dbReference type="PANTHER" id="PTHR10438:SF410">
    <property type="entry name" value="THIOREDOXIN H3"/>
    <property type="match status" value="1"/>
</dbReference>
<keyword evidence="4" id="KW-1015">Disulfide bond</keyword>
<comment type="function">
    <text evidence="7">Participates in various redox reactions through the reversible oxidation of the active center dithiol to a disulfide. The H form is known to activate a number of cytosolic enzymes.</text>
</comment>
<dbReference type="AlphaFoldDB" id="A0A078H2Z2"/>
<evidence type="ECO:0000313" key="10">
    <source>
        <dbReference type="Proteomes" id="UP000028999"/>
    </source>
</evidence>
<dbReference type="KEGG" id="bna:106447064"/>
<dbReference type="InterPro" id="IPR050620">
    <property type="entry name" value="Thioredoxin_H-type-like"/>
</dbReference>
<evidence type="ECO:0000259" key="8">
    <source>
        <dbReference type="PROSITE" id="PS51352"/>
    </source>
</evidence>
<reference evidence="9 10" key="1">
    <citation type="journal article" date="2014" name="Science">
        <title>Plant genetics. Early allopolyploid evolution in the post-Neolithic Brassica napus oilseed genome.</title>
        <authorList>
            <person name="Chalhoub B."/>
            <person name="Denoeud F."/>
            <person name="Liu S."/>
            <person name="Parkin I.A."/>
            <person name="Tang H."/>
            <person name="Wang X."/>
            <person name="Chiquet J."/>
            <person name="Belcram H."/>
            <person name="Tong C."/>
            <person name="Samans B."/>
            <person name="Correa M."/>
            <person name="Da Silva C."/>
            <person name="Just J."/>
            <person name="Falentin C."/>
            <person name="Koh C.S."/>
            <person name="Le Clainche I."/>
            <person name="Bernard M."/>
            <person name="Bento P."/>
            <person name="Noel B."/>
            <person name="Labadie K."/>
            <person name="Alberti A."/>
            <person name="Charles M."/>
            <person name="Arnaud D."/>
            <person name="Guo H."/>
            <person name="Daviaud C."/>
            <person name="Alamery S."/>
            <person name="Jabbari K."/>
            <person name="Zhao M."/>
            <person name="Edger P.P."/>
            <person name="Chelaifa H."/>
            <person name="Tack D."/>
            <person name="Lassalle G."/>
            <person name="Mestiri I."/>
            <person name="Schnel N."/>
            <person name="Le Paslier M.C."/>
            <person name="Fan G."/>
            <person name="Renault V."/>
            <person name="Bayer P.E."/>
            <person name="Golicz A.A."/>
            <person name="Manoli S."/>
            <person name="Lee T.H."/>
            <person name="Thi V.H."/>
            <person name="Chalabi S."/>
            <person name="Hu Q."/>
            <person name="Fan C."/>
            <person name="Tollenaere R."/>
            <person name="Lu Y."/>
            <person name="Battail C."/>
            <person name="Shen J."/>
            <person name="Sidebottom C.H."/>
            <person name="Wang X."/>
            <person name="Canaguier A."/>
            <person name="Chauveau A."/>
            <person name="Berard A."/>
            <person name="Deniot G."/>
            <person name="Guan M."/>
            <person name="Liu Z."/>
            <person name="Sun F."/>
            <person name="Lim Y.P."/>
            <person name="Lyons E."/>
            <person name="Town C.D."/>
            <person name="Bancroft I."/>
            <person name="Wang X."/>
            <person name="Meng J."/>
            <person name="Ma J."/>
            <person name="Pires J.C."/>
            <person name="King G.J."/>
            <person name="Brunel D."/>
            <person name="Delourme R."/>
            <person name="Renard M."/>
            <person name="Aury J.M."/>
            <person name="Adams K.L."/>
            <person name="Batley J."/>
            <person name="Snowdon R.J."/>
            <person name="Tost J."/>
            <person name="Edwards D."/>
            <person name="Zhou Y."/>
            <person name="Hua W."/>
            <person name="Sharpe A.G."/>
            <person name="Paterson A.H."/>
            <person name="Guan C."/>
            <person name="Wincker P."/>
        </authorList>
    </citation>
    <scope>NUCLEOTIDE SEQUENCE [LARGE SCALE GENOMIC DNA]</scope>
    <source>
        <strain evidence="10">cv. Darmor-bzh</strain>
    </source>
</reference>
<dbReference type="OMA" id="HIHYVTD"/>
<dbReference type="PROSITE" id="PS51352">
    <property type="entry name" value="THIOREDOXIN_2"/>
    <property type="match status" value="1"/>
</dbReference>
<dbReference type="Gene3D" id="3.40.30.10">
    <property type="entry name" value="Glutaredoxin"/>
    <property type="match status" value="1"/>
</dbReference>
<dbReference type="Gramene" id="CDY32970">
    <property type="protein sequence ID" value="CDY32970"/>
    <property type="gene ID" value="GSBRNA2T00053184001"/>
</dbReference>
<dbReference type="InterPro" id="IPR013766">
    <property type="entry name" value="Thioredoxin_domain"/>
</dbReference>
<comment type="similarity">
    <text evidence="6">Belongs to the thioredoxin family. Plant H-type subfamily.</text>
</comment>
<comment type="subcellular location">
    <subcellularLocation>
        <location evidence="1">Cytoplasm</location>
    </subcellularLocation>
</comment>
<dbReference type="Pfam" id="PF00085">
    <property type="entry name" value="Thioredoxin"/>
    <property type="match status" value="1"/>
</dbReference>
<evidence type="ECO:0000313" key="9">
    <source>
        <dbReference type="EMBL" id="CDY32970.1"/>
    </source>
</evidence>
<evidence type="ECO:0000256" key="7">
    <source>
        <dbReference type="ARBA" id="ARBA00056195"/>
    </source>
</evidence>
<dbReference type="SUPFAM" id="SSF52833">
    <property type="entry name" value="Thioredoxin-like"/>
    <property type="match status" value="1"/>
</dbReference>
<keyword evidence="2" id="KW-0963">Cytoplasm</keyword>
<evidence type="ECO:0000256" key="5">
    <source>
        <dbReference type="ARBA" id="ARBA00023284"/>
    </source>
</evidence>
<dbReference type="STRING" id="3708.A0A078H2Z2"/>
<accession>A0A078H2Z2</accession>
<dbReference type="PaxDb" id="3708-A0A078H2Z2"/>
<keyword evidence="3" id="KW-0813">Transport</keyword>
<dbReference type="PRINTS" id="PR00421">
    <property type="entry name" value="THIOREDOXIN"/>
</dbReference>
<keyword evidence="3" id="KW-0249">Electron transport</keyword>
<dbReference type="PANTHER" id="PTHR10438">
    <property type="entry name" value="THIOREDOXIN"/>
    <property type="match status" value="1"/>
</dbReference>
<name>A0A078H2Z2_BRANA</name>
<dbReference type="Proteomes" id="UP000028999">
    <property type="component" value="Unassembled WGS sequence"/>
</dbReference>
<sequence>MAATAELIPAGEVIACHTVEDWNNKLKAAKESNKLIVIDFTAVWCPPCRFIAPIFVELAKKHLDVVFFKVDVDELATVAKEFDVQAMPTFVYMKGEEKLDKVVGAAKEEIEAKLLKHSQVAAA</sequence>